<protein>
    <recommendedName>
        <fullName evidence="2">prolyl oligopeptidase</fullName>
        <ecNumber evidence="2">3.4.21.26</ecNumber>
    </recommendedName>
</protein>
<dbReference type="Proteomes" id="UP001139414">
    <property type="component" value="Unassembled WGS sequence"/>
</dbReference>
<dbReference type="Gene3D" id="2.130.10.120">
    <property type="entry name" value="Prolyl oligopeptidase, N-terminal domain"/>
    <property type="match status" value="1"/>
</dbReference>
<evidence type="ECO:0000256" key="2">
    <source>
        <dbReference type="ARBA" id="ARBA00011897"/>
    </source>
</evidence>
<keyword evidence="7" id="KW-0732">Signal</keyword>
<dbReference type="GO" id="GO:0005829">
    <property type="term" value="C:cytosol"/>
    <property type="evidence" value="ECO:0007669"/>
    <property type="project" value="TreeGrafter"/>
</dbReference>
<feature type="domain" description="Peptidase S9A N-terminal" evidence="9">
    <location>
        <begin position="37"/>
        <end position="332"/>
    </location>
</feature>
<organism evidence="10 11">
    <name type="scientific">Christiangramia sediminis</name>
    <dbReference type="NCBI Taxonomy" id="2881336"/>
    <lineage>
        <taxon>Bacteria</taxon>
        <taxon>Pseudomonadati</taxon>
        <taxon>Bacteroidota</taxon>
        <taxon>Flavobacteriia</taxon>
        <taxon>Flavobacteriales</taxon>
        <taxon>Flavobacteriaceae</taxon>
        <taxon>Christiangramia</taxon>
    </lineage>
</organism>
<dbReference type="PRINTS" id="PR00862">
    <property type="entry name" value="PROLIGOPTASE"/>
</dbReference>
<feature type="domain" description="Peptidase S9 prolyl oligopeptidase catalytic" evidence="8">
    <location>
        <begin position="515"/>
        <end position="721"/>
    </location>
</feature>
<sequence>MKNIIRLFQFYFFWLFLSVSFAQEGKDNQLVYPKISKEPAIEIHYGIKIIDEYSNLNKLEDSVVKEWFKAQDSLAESYFAANDIMKNYLERLRKLQNNAESSVSMIRINEAGNYFYLKYDDSLGYEKLFFRENLADNEKELYNPFQYGGENLSITYLKPSFDGKKIAIGFNENGGFSSKVLIYDLEKKKVLEDVITKINPDFGGIEWLPDSSGFIYLYFPEVDKTQPEYKKNSFSVIHKLGKNPESRIPIFQTNEDLLISEDFYPKVKIGSSLDKHIIGYVASSDDYYDSYIATISDVLQGKPDWKPFFKKEDAIFYDQGEVRGGDFIFRQGNLKGNLLGKVSIKNPDFNNPIILAEGSTDNPIIKFEVTKSNIYYARSLYGSNVSLYVLNSSNEIQQLQPPFDPGYATFFGGSIMHNNIGVGLDGWTTDYTRYLIHKDGSFSREVLSPLLTYPEFENIITEQIMITSHDGVEVPLSLVYKQGMERNSANEVFIYVYGAYGESMSPFFSPIFLDWAEQGGVLAFPHVRGGGEKGKEWHEQGMKNLKYNSWKDLIACTEALINLNLTEAGLISLYTSSAGGITAGMAVNERPDLFSSFIAEVPRLNPLGLESSSTASSTSYLEYGTVKDSTEFTGLLKMDPYLNIRSQMLYPAVLVMPSYNDDRIPLWDSGKYIAKLQNSNHTNNPVLMDINYQNGHESVGDYDESVQLYSKIFSFAKSNMKH</sequence>
<reference evidence="10" key="1">
    <citation type="submission" date="2021-10" db="EMBL/GenBank/DDBJ databases">
        <title>Gramella sp. ASW11-100T, isolated from marine sediment.</title>
        <authorList>
            <person name="Xia C."/>
        </authorList>
    </citation>
    <scope>NUCLEOTIDE SEQUENCE</scope>
    <source>
        <strain evidence="10">ASW11-100</strain>
    </source>
</reference>
<accession>A0A9X1RW88</accession>
<dbReference type="Pfam" id="PF00326">
    <property type="entry name" value="Peptidase_S9"/>
    <property type="match status" value="1"/>
</dbReference>
<dbReference type="GO" id="GO:0070012">
    <property type="term" value="F:oligopeptidase activity"/>
    <property type="evidence" value="ECO:0007669"/>
    <property type="project" value="TreeGrafter"/>
</dbReference>
<dbReference type="InterPro" id="IPR002470">
    <property type="entry name" value="Peptidase_S9A"/>
</dbReference>
<dbReference type="Gene3D" id="3.40.50.1820">
    <property type="entry name" value="alpha/beta hydrolase"/>
    <property type="match status" value="1"/>
</dbReference>
<dbReference type="SUPFAM" id="SSF50993">
    <property type="entry name" value="Peptidase/esterase 'gauge' domain"/>
    <property type="match status" value="1"/>
</dbReference>
<evidence type="ECO:0000259" key="9">
    <source>
        <dbReference type="Pfam" id="PF02897"/>
    </source>
</evidence>
<feature type="coiled-coil region" evidence="6">
    <location>
        <begin position="78"/>
        <end position="105"/>
    </location>
</feature>
<dbReference type="InterPro" id="IPR001375">
    <property type="entry name" value="Peptidase_S9_cat"/>
</dbReference>
<keyword evidence="5" id="KW-0720">Serine protease</keyword>
<dbReference type="EC" id="3.4.21.26" evidence="2"/>
<dbReference type="PANTHER" id="PTHR42881">
    <property type="entry name" value="PROLYL ENDOPEPTIDASE"/>
    <property type="match status" value="1"/>
</dbReference>
<evidence type="ECO:0000256" key="4">
    <source>
        <dbReference type="ARBA" id="ARBA00022801"/>
    </source>
</evidence>
<keyword evidence="3" id="KW-0645">Protease</keyword>
<evidence type="ECO:0000256" key="7">
    <source>
        <dbReference type="SAM" id="SignalP"/>
    </source>
</evidence>
<dbReference type="RefSeq" id="WP_229338126.1">
    <property type="nucleotide sequence ID" value="NZ_JAJBZG010000001.1"/>
</dbReference>
<dbReference type="InterPro" id="IPR029058">
    <property type="entry name" value="AB_hydrolase_fold"/>
</dbReference>
<dbReference type="GO" id="GO:0006508">
    <property type="term" value="P:proteolysis"/>
    <property type="evidence" value="ECO:0007669"/>
    <property type="project" value="UniProtKB-KW"/>
</dbReference>
<feature type="signal peptide" evidence="7">
    <location>
        <begin position="1"/>
        <end position="22"/>
    </location>
</feature>
<comment type="catalytic activity">
    <reaction evidence="1">
        <text>Hydrolysis of Pro-|-Xaa &gt;&gt; Ala-|-Xaa in oligopeptides.</text>
        <dbReference type="EC" id="3.4.21.26"/>
    </reaction>
</comment>
<evidence type="ECO:0000313" key="10">
    <source>
        <dbReference type="EMBL" id="MCB7480304.1"/>
    </source>
</evidence>
<dbReference type="AlphaFoldDB" id="A0A9X1RW88"/>
<keyword evidence="11" id="KW-1185">Reference proteome</keyword>
<comment type="caution">
    <text evidence="10">The sequence shown here is derived from an EMBL/GenBank/DDBJ whole genome shotgun (WGS) entry which is preliminary data.</text>
</comment>
<feature type="chain" id="PRO_5040974180" description="prolyl oligopeptidase" evidence="7">
    <location>
        <begin position="23"/>
        <end position="722"/>
    </location>
</feature>
<keyword evidence="6" id="KW-0175">Coiled coil</keyword>
<keyword evidence="4" id="KW-0378">Hydrolase</keyword>
<proteinExistence type="predicted"/>
<dbReference type="InterPro" id="IPR023302">
    <property type="entry name" value="Pept_S9A_N"/>
</dbReference>
<gene>
    <name evidence="10" type="ORF">LGQ90_03420</name>
</gene>
<dbReference type="GO" id="GO:0004252">
    <property type="term" value="F:serine-type endopeptidase activity"/>
    <property type="evidence" value="ECO:0007669"/>
    <property type="project" value="UniProtKB-EC"/>
</dbReference>
<evidence type="ECO:0000259" key="8">
    <source>
        <dbReference type="Pfam" id="PF00326"/>
    </source>
</evidence>
<evidence type="ECO:0000256" key="3">
    <source>
        <dbReference type="ARBA" id="ARBA00022670"/>
    </source>
</evidence>
<dbReference type="Pfam" id="PF02897">
    <property type="entry name" value="Peptidase_S9_N"/>
    <property type="match status" value="1"/>
</dbReference>
<dbReference type="SUPFAM" id="SSF53474">
    <property type="entry name" value="alpha/beta-Hydrolases"/>
    <property type="match status" value="1"/>
</dbReference>
<evidence type="ECO:0000256" key="1">
    <source>
        <dbReference type="ARBA" id="ARBA00001070"/>
    </source>
</evidence>
<dbReference type="EMBL" id="JAJBZG010000001">
    <property type="protein sequence ID" value="MCB7480304.1"/>
    <property type="molecule type" value="Genomic_DNA"/>
</dbReference>
<name>A0A9X1RW88_9FLAO</name>
<dbReference type="InterPro" id="IPR051167">
    <property type="entry name" value="Prolyl_oligopep/macrocyclase"/>
</dbReference>
<dbReference type="PANTHER" id="PTHR42881:SF2">
    <property type="entry name" value="PROLYL ENDOPEPTIDASE"/>
    <property type="match status" value="1"/>
</dbReference>
<evidence type="ECO:0000256" key="5">
    <source>
        <dbReference type="ARBA" id="ARBA00022825"/>
    </source>
</evidence>
<evidence type="ECO:0000313" key="11">
    <source>
        <dbReference type="Proteomes" id="UP001139414"/>
    </source>
</evidence>
<evidence type="ECO:0000256" key="6">
    <source>
        <dbReference type="SAM" id="Coils"/>
    </source>
</evidence>